<evidence type="ECO:0000259" key="4">
    <source>
        <dbReference type="Pfam" id="PF13649"/>
    </source>
</evidence>
<dbReference type="PANTHER" id="PTHR43464:SF19">
    <property type="entry name" value="UBIQUINONE BIOSYNTHESIS O-METHYLTRANSFERASE, MITOCHONDRIAL"/>
    <property type="match status" value="1"/>
</dbReference>
<organism evidence="5 6">
    <name type="scientific">Demequina mangrovi</name>
    <dbReference type="NCBI Taxonomy" id="1043493"/>
    <lineage>
        <taxon>Bacteria</taxon>
        <taxon>Bacillati</taxon>
        <taxon>Actinomycetota</taxon>
        <taxon>Actinomycetes</taxon>
        <taxon>Micrococcales</taxon>
        <taxon>Demequinaceae</taxon>
        <taxon>Demequina</taxon>
    </lineage>
</organism>
<dbReference type="EMBL" id="FNZI01000006">
    <property type="protein sequence ID" value="SEJ60938.1"/>
    <property type="molecule type" value="Genomic_DNA"/>
</dbReference>
<accession>A0A1H7A682</accession>
<dbReference type="InterPro" id="IPR041698">
    <property type="entry name" value="Methyltransf_25"/>
</dbReference>
<dbReference type="PANTHER" id="PTHR43464">
    <property type="entry name" value="METHYLTRANSFERASE"/>
    <property type="match status" value="1"/>
</dbReference>
<dbReference type="GO" id="GO:0032259">
    <property type="term" value="P:methylation"/>
    <property type="evidence" value="ECO:0007669"/>
    <property type="project" value="UniProtKB-KW"/>
</dbReference>
<sequence>MTSKPAPFSAYTTPEFWNDPHISARMLDLHLDPEAVPASRPHRFIDASAAWIAAEFDIGRGTSVLDLGCGPGLYAERLAAAGATVRGIDVSARSLAHARATAAARGLASTFVHGSYLDAELGTGHDLAIMIYEDYCALSPAQRGLLLRRVRVALRPGGSMLADMTAAPRFATLTEDRVTEPDLMGGFWAPTPYVGTRESWRYDELRLGVDHYVIERDGATREYWNWTQCLTPEEATAEAAAAGLEVEQVLGDVSGAPYDPSAHTFAVVMRKARED</sequence>
<dbReference type="STRING" id="1043493.SAMN05421637_2380"/>
<evidence type="ECO:0000313" key="5">
    <source>
        <dbReference type="EMBL" id="SEJ60938.1"/>
    </source>
</evidence>
<keyword evidence="1 5" id="KW-0489">Methyltransferase</keyword>
<keyword evidence="3" id="KW-0949">S-adenosyl-L-methionine</keyword>
<proteinExistence type="predicted"/>
<keyword evidence="2" id="KW-0808">Transferase</keyword>
<dbReference type="AlphaFoldDB" id="A0A1H7A682"/>
<keyword evidence="6" id="KW-1185">Reference proteome</keyword>
<reference evidence="6" key="1">
    <citation type="submission" date="2016-10" db="EMBL/GenBank/DDBJ databases">
        <authorList>
            <person name="Varghese N."/>
        </authorList>
    </citation>
    <scope>NUCLEOTIDE SEQUENCE [LARGE SCALE GENOMIC DNA]</scope>
    <source>
        <strain evidence="6">DSM 24868</strain>
    </source>
</reference>
<dbReference type="Gene3D" id="3.40.50.150">
    <property type="entry name" value="Vaccinia Virus protein VP39"/>
    <property type="match status" value="1"/>
</dbReference>
<dbReference type="Pfam" id="PF13649">
    <property type="entry name" value="Methyltransf_25"/>
    <property type="match status" value="1"/>
</dbReference>
<dbReference type="eggNOG" id="COG2230">
    <property type="taxonomic scope" value="Bacteria"/>
</dbReference>
<evidence type="ECO:0000256" key="2">
    <source>
        <dbReference type="ARBA" id="ARBA00022679"/>
    </source>
</evidence>
<evidence type="ECO:0000256" key="3">
    <source>
        <dbReference type="ARBA" id="ARBA00022691"/>
    </source>
</evidence>
<evidence type="ECO:0000313" key="6">
    <source>
        <dbReference type="Proteomes" id="UP000183315"/>
    </source>
</evidence>
<dbReference type="RefSeq" id="WP_042215674.1">
    <property type="nucleotide sequence ID" value="NZ_BBLU01000014.1"/>
</dbReference>
<evidence type="ECO:0000256" key="1">
    <source>
        <dbReference type="ARBA" id="ARBA00022603"/>
    </source>
</evidence>
<dbReference type="SUPFAM" id="SSF53335">
    <property type="entry name" value="S-adenosyl-L-methionine-dependent methyltransferases"/>
    <property type="match status" value="1"/>
</dbReference>
<feature type="domain" description="Methyltransferase" evidence="4">
    <location>
        <begin position="64"/>
        <end position="158"/>
    </location>
</feature>
<name>A0A1H7A682_9MICO</name>
<dbReference type="OrthoDB" id="5566900at2"/>
<dbReference type="GO" id="GO:0008168">
    <property type="term" value="F:methyltransferase activity"/>
    <property type="evidence" value="ECO:0007669"/>
    <property type="project" value="UniProtKB-KW"/>
</dbReference>
<dbReference type="InterPro" id="IPR029063">
    <property type="entry name" value="SAM-dependent_MTases_sf"/>
</dbReference>
<dbReference type="Proteomes" id="UP000183315">
    <property type="component" value="Unassembled WGS sequence"/>
</dbReference>
<gene>
    <name evidence="5" type="ORF">SAMN05421637_2380</name>
</gene>
<dbReference type="CDD" id="cd02440">
    <property type="entry name" value="AdoMet_MTases"/>
    <property type="match status" value="1"/>
</dbReference>
<protein>
    <submittedName>
        <fullName evidence="5">2-polyprenyl-3-methyl-5-hydroxy-6-metoxy-1,4-benzoquinol methylase</fullName>
    </submittedName>
</protein>